<geneLocation type="plasmid" evidence="4">
    <name>pcav1947-173</name>
</geneLocation>
<protein>
    <submittedName>
        <fullName evidence="2">Uncharacterized protein</fullName>
    </submittedName>
</protein>
<evidence type="ECO:0000313" key="1">
    <source>
        <dbReference type="EMBL" id="AWL54554.1"/>
    </source>
</evidence>
<dbReference type="Proteomes" id="UP000245760">
    <property type="component" value="Plasmid pCAV1947-173"/>
</dbReference>
<accession>A0AAI8IQK4</accession>
<organism evidence="2 3">
    <name type="scientific">Klebsiella quasipneumoniae</name>
    <dbReference type="NCBI Taxonomy" id="1463165"/>
    <lineage>
        <taxon>Bacteria</taxon>
        <taxon>Pseudomonadati</taxon>
        <taxon>Pseudomonadota</taxon>
        <taxon>Gammaproteobacteria</taxon>
        <taxon>Enterobacterales</taxon>
        <taxon>Enterobacteriaceae</taxon>
        <taxon>Klebsiella/Raoultella group</taxon>
        <taxon>Klebsiella</taxon>
        <taxon>Klebsiella pneumoniae complex</taxon>
    </lineage>
</organism>
<reference evidence="3 4" key="1">
    <citation type="submission" date="2018-05" db="EMBL/GenBank/DDBJ databases">
        <title>Klebsiella quasipneumonaiae provides a window into carbapenemase gene transfer, plasmid rearrangements and nosocomial acquisition from the hospital environment.</title>
        <authorList>
            <person name="Mathers A.J."/>
            <person name="Vegesana K."/>
            <person name="Stoesser N."/>
            <person name="Crook D."/>
            <person name="Vaughan A."/>
            <person name="Barry K."/>
            <person name="Parikh H."/>
            <person name="Sebra R."/>
            <person name="Kotay S."/>
            <person name="Walker A.S."/>
            <person name="Sheppard A.E."/>
        </authorList>
    </citation>
    <scope>NUCLEOTIDE SEQUENCE [LARGE SCALE GENOMIC DNA]</scope>
    <source>
        <strain evidence="1 4">CAV1947</strain>
        <strain evidence="2 3">CAV2018</strain>
        <plasmid evidence="1">pCAV1947-173</plasmid>
        <plasmid evidence="4">pcav1947-173</plasmid>
        <plasmid evidence="2">pCAV2018-177</plasmid>
        <plasmid evidence="3">pcav2018-177</plasmid>
    </source>
</reference>
<dbReference type="AlphaFoldDB" id="A0AAI8IQK4"/>
<gene>
    <name evidence="2" type="ORF">DKC00_01135</name>
    <name evidence="1" type="ORF">DKC11_01140</name>
</gene>
<evidence type="ECO:0000313" key="2">
    <source>
        <dbReference type="EMBL" id="AWL60453.1"/>
    </source>
</evidence>
<geneLocation type="plasmid" evidence="2">
    <name>pCAV2018-177</name>
</geneLocation>
<sequence>MLIGSKGRVDVTGPFGKEKFILIRKGVKSPSDLIKVRVNVVGAYKPEKDKTDENVKKPSIDDWEWKTMPSDSRWVKFDDVNSETITNIIMRMING</sequence>
<geneLocation type="plasmid" evidence="3">
    <name>pcav2018-177</name>
</geneLocation>
<evidence type="ECO:0000313" key="4">
    <source>
        <dbReference type="Proteomes" id="UP000245760"/>
    </source>
</evidence>
<dbReference type="EMBL" id="CP029430">
    <property type="protein sequence ID" value="AWL60453.1"/>
    <property type="molecule type" value="Genomic_DNA"/>
</dbReference>
<dbReference type="Proteomes" id="UP000245649">
    <property type="component" value="Plasmid pCAV2018-177"/>
</dbReference>
<name>A0AAI8IQK4_9ENTR</name>
<evidence type="ECO:0000313" key="3">
    <source>
        <dbReference type="Proteomes" id="UP000245649"/>
    </source>
</evidence>
<proteinExistence type="predicted"/>
<keyword evidence="4" id="KW-1185">Reference proteome</keyword>
<keyword evidence="2" id="KW-0614">Plasmid</keyword>
<geneLocation type="plasmid" evidence="1">
    <name>pCAV1947-173</name>
</geneLocation>
<dbReference type="EMBL" id="CP029441">
    <property type="protein sequence ID" value="AWL54554.1"/>
    <property type="molecule type" value="Genomic_DNA"/>
</dbReference>